<dbReference type="FunFam" id="2.102.10.10:FF:000016">
    <property type="entry name" value="Nitrite reductase/ring-hydroxylating ferredoxin subunit"/>
    <property type="match status" value="1"/>
</dbReference>
<dbReference type="SUPFAM" id="SSF50022">
    <property type="entry name" value="ISP domain"/>
    <property type="match status" value="1"/>
</dbReference>
<name>A0A2V4N3L9_9ACTN</name>
<feature type="signal peptide" evidence="10">
    <location>
        <begin position="1"/>
        <end position="32"/>
    </location>
</feature>
<dbReference type="Pfam" id="PF00355">
    <property type="entry name" value="Rieske"/>
    <property type="match status" value="1"/>
</dbReference>
<evidence type="ECO:0000259" key="11">
    <source>
        <dbReference type="PROSITE" id="PS51296"/>
    </source>
</evidence>
<evidence type="ECO:0000256" key="9">
    <source>
        <dbReference type="ARBA" id="ARBA00034078"/>
    </source>
</evidence>
<evidence type="ECO:0000256" key="7">
    <source>
        <dbReference type="ARBA" id="ARBA00023157"/>
    </source>
</evidence>
<dbReference type="CDD" id="cd03467">
    <property type="entry name" value="Rieske"/>
    <property type="match status" value="1"/>
</dbReference>
<comment type="function">
    <text evidence="1">Iron-sulfur subunit of the cytochrome bc1 complex, an essential component of the respiratory electron transport chain required for ATP synthesis. The bc1 complex catalyzes the oxidation of menaquinol and the reduction of cytochrome c in the respiratory chain. The bc1 complex operates through a Q-cycle mechanism that couples electron transfer to generation of the proton gradient that drives ATP synthesis.</text>
</comment>
<evidence type="ECO:0000256" key="8">
    <source>
        <dbReference type="ARBA" id="ARBA00029586"/>
    </source>
</evidence>
<evidence type="ECO:0000256" key="1">
    <source>
        <dbReference type="ARBA" id="ARBA00002494"/>
    </source>
</evidence>
<accession>A0A2V4N3L9</accession>
<evidence type="ECO:0000313" key="12">
    <source>
        <dbReference type="EMBL" id="PYC73985.1"/>
    </source>
</evidence>
<dbReference type="PROSITE" id="PS51296">
    <property type="entry name" value="RIESKE"/>
    <property type="match status" value="1"/>
</dbReference>
<feature type="domain" description="Rieske" evidence="11">
    <location>
        <begin position="59"/>
        <end position="151"/>
    </location>
</feature>
<dbReference type="GO" id="GO:0046872">
    <property type="term" value="F:metal ion binding"/>
    <property type="evidence" value="ECO:0007669"/>
    <property type="project" value="UniProtKB-KW"/>
</dbReference>
<keyword evidence="4" id="KW-0479">Metal-binding</keyword>
<dbReference type="GO" id="GO:0016705">
    <property type="term" value="F:oxidoreductase activity, acting on paired donors, with incorporation or reduction of molecular oxygen"/>
    <property type="evidence" value="ECO:0007669"/>
    <property type="project" value="UniProtKB-ARBA"/>
</dbReference>
<dbReference type="PRINTS" id="PR00162">
    <property type="entry name" value="RIESKE"/>
</dbReference>
<dbReference type="GO" id="GO:0051537">
    <property type="term" value="F:2 iron, 2 sulfur cluster binding"/>
    <property type="evidence" value="ECO:0007669"/>
    <property type="project" value="UniProtKB-KW"/>
</dbReference>
<dbReference type="InterPro" id="IPR014349">
    <property type="entry name" value="Rieske_Fe-S_prot"/>
</dbReference>
<evidence type="ECO:0000256" key="4">
    <source>
        <dbReference type="ARBA" id="ARBA00022723"/>
    </source>
</evidence>
<organism evidence="12 13">
    <name type="scientific">Streptomyces tateyamensis</name>
    <dbReference type="NCBI Taxonomy" id="565073"/>
    <lineage>
        <taxon>Bacteria</taxon>
        <taxon>Bacillati</taxon>
        <taxon>Actinomycetota</taxon>
        <taxon>Actinomycetes</taxon>
        <taxon>Kitasatosporales</taxon>
        <taxon>Streptomycetaceae</taxon>
        <taxon>Streptomyces</taxon>
    </lineage>
</organism>
<keyword evidence="5" id="KW-0408">Iron</keyword>
<feature type="chain" id="PRO_5038567736" description="Cytochrome bc1 complex Rieske iron-sulfur subunit" evidence="10">
    <location>
        <begin position="33"/>
        <end position="153"/>
    </location>
</feature>
<gene>
    <name evidence="12" type="ORF">C7C46_24555</name>
</gene>
<proteinExistence type="predicted"/>
<dbReference type="Proteomes" id="UP000248039">
    <property type="component" value="Unassembled WGS sequence"/>
</dbReference>
<dbReference type="GO" id="GO:0016020">
    <property type="term" value="C:membrane"/>
    <property type="evidence" value="ECO:0007669"/>
    <property type="project" value="InterPro"/>
</dbReference>
<dbReference type="Gene3D" id="2.102.10.10">
    <property type="entry name" value="Rieske [2Fe-2S] iron-sulphur domain"/>
    <property type="match status" value="1"/>
</dbReference>
<comment type="caution">
    <text evidence="12">The sequence shown here is derived from an EMBL/GenBank/DDBJ whole genome shotgun (WGS) entry which is preliminary data.</text>
</comment>
<evidence type="ECO:0000313" key="13">
    <source>
        <dbReference type="Proteomes" id="UP000248039"/>
    </source>
</evidence>
<evidence type="ECO:0000256" key="2">
    <source>
        <dbReference type="ARBA" id="ARBA00015816"/>
    </source>
</evidence>
<dbReference type="OrthoDB" id="25106at2"/>
<sequence length="153" mass="15124">MSESAELPTTSRRTLLCCGAAVLAGGSAVAVAGCSSAGASGGSGSGSTATTPARSTAAVEVGAAADVPVGGGKVFRDQLVVVTQPTAGQYKAFSARCTHAGCIVDQVKDNQIQCPCHGSRFSTGDGAVQDGPAPKPLPSYPVSVENGRLMVQK</sequence>
<dbReference type="GO" id="GO:0004497">
    <property type="term" value="F:monooxygenase activity"/>
    <property type="evidence" value="ECO:0007669"/>
    <property type="project" value="UniProtKB-ARBA"/>
</dbReference>
<dbReference type="PANTHER" id="PTHR10134">
    <property type="entry name" value="CYTOCHROME B-C1 COMPLEX SUBUNIT RIESKE, MITOCHONDRIAL"/>
    <property type="match status" value="1"/>
</dbReference>
<dbReference type="InterPro" id="IPR036922">
    <property type="entry name" value="Rieske_2Fe-2S_sf"/>
</dbReference>
<evidence type="ECO:0000256" key="3">
    <source>
        <dbReference type="ARBA" id="ARBA00022714"/>
    </source>
</evidence>
<dbReference type="PROSITE" id="PS51318">
    <property type="entry name" value="TAT"/>
    <property type="match status" value="1"/>
</dbReference>
<dbReference type="InterPro" id="IPR006311">
    <property type="entry name" value="TAT_signal"/>
</dbReference>
<dbReference type="InterPro" id="IPR005805">
    <property type="entry name" value="Rieske_Fe-S_prot_C"/>
</dbReference>
<dbReference type="InterPro" id="IPR017941">
    <property type="entry name" value="Rieske_2Fe-2S"/>
</dbReference>
<keyword evidence="7" id="KW-1015">Disulfide bond</keyword>
<dbReference type="RefSeq" id="WP_110672083.1">
    <property type="nucleotide sequence ID" value="NZ_PYBW01000097.1"/>
</dbReference>
<keyword evidence="3" id="KW-0001">2Fe-2S</keyword>
<evidence type="ECO:0000256" key="10">
    <source>
        <dbReference type="SAM" id="SignalP"/>
    </source>
</evidence>
<keyword evidence="13" id="KW-1185">Reference proteome</keyword>
<protein>
    <recommendedName>
        <fullName evidence="2">Cytochrome bc1 complex Rieske iron-sulfur subunit</fullName>
    </recommendedName>
    <alternativeName>
        <fullName evidence="8">Cytochrome bc1 reductase complex subunit QcrA</fullName>
    </alternativeName>
</protein>
<evidence type="ECO:0000256" key="5">
    <source>
        <dbReference type="ARBA" id="ARBA00023004"/>
    </source>
</evidence>
<keyword evidence="6" id="KW-0411">Iron-sulfur</keyword>
<reference evidence="12 13" key="1">
    <citation type="submission" date="2018-03" db="EMBL/GenBank/DDBJ databases">
        <title>Bioinformatic expansion and discovery of thiopeptide antibiotics.</title>
        <authorList>
            <person name="Schwalen C.J."/>
            <person name="Hudson G.A."/>
            <person name="Mitchell D.A."/>
        </authorList>
    </citation>
    <scope>NUCLEOTIDE SEQUENCE [LARGE SCALE GENOMIC DNA]</scope>
    <source>
        <strain evidence="12 13">ATCC 21389</strain>
    </source>
</reference>
<dbReference type="EMBL" id="PYBW01000097">
    <property type="protein sequence ID" value="PYC73985.1"/>
    <property type="molecule type" value="Genomic_DNA"/>
</dbReference>
<dbReference type="AlphaFoldDB" id="A0A2V4N3L9"/>
<keyword evidence="10" id="KW-0732">Signal</keyword>
<comment type="cofactor">
    <cofactor evidence="9">
        <name>[2Fe-2S] cluster</name>
        <dbReference type="ChEBI" id="CHEBI:190135"/>
    </cofactor>
</comment>
<evidence type="ECO:0000256" key="6">
    <source>
        <dbReference type="ARBA" id="ARBA00023014"/>
    </source>
</evidence>